<dbReference type="Gene3D" id="1.10.260.40">
    <property type="entry name" value="lambda repressor-like DNA-binding domains"/>
    <property type="match status" value="1"/>
</dbReference>
<keyword evidence="1" id="KW-0805">Transcription regulation</keyword>
<dbReference type="InterPro" id="IPR010982">
    <property type="entry name" value="Lambda_DNA-bd_dom_sf"/>
</dbReference>
<keyword evidence="3" id="KW-0804">Transcription</keyword>
<dbReference type="CDD" id="cd06307">
    <property type="entry name" value="PBP1_sugar_binding"/>
    <property type="match status" value="1"/>
</dbReference>
<keyword evidence="6" id="KW-1185">Reference proteome</keyword>
<keyword evidence="2 5" id="KW-0238">DNA-binding</keyword>
<dbReference type="GO" id="GO:0003677">
    <property type="term" value="F:DNA binding"/>
    <property type="evidence" value="ECO:0007669"/>
    <property type="project" value="UniProtKB-KW"/>
</dbReference>
<evidence type="ECO:0000256" key="2">
    <source>
        <dbReference type="ARBA" id="ARBA00023125"/>
    </source>
</evidence>
<dbReference type="PROSITE" id="PS00356">
    <property type="entry name" value="HTH_LACI_1"/>
    <property type="match status" value="1"/>
</dbReference>
<dbReference type="InterPro" id="IPR000843">
    <property type="entry name" value="HTH_LacI"/>
</dbReference>
<reference evidence="5 6" key="1">
    <citation type="submission" date="2024-04" db="EMBL/GenBank/DDBJ databases">
        <title>Novel species of the genus Ideonella isolated from streams.</title>
        <authorList>
            <person name="Lu H."/>
        </authorList>
    </citation>
    <scope>NUCLEOTIDE SEQUENCE [LARGE SCALE GENOMIC DNA]</scope>
    <source>
        <strain evidence="5 6">BYS139W</strain>
    </source>
</reference>
<sequence length="339" mass="37171">MSRPFLVKDIAEQAGVSTATVDRVLNGRLHVREHMARRVHDAIAALQRQRGQIGAVGRKLMLDVVMETPQRFAAEVRDALDREMAALRPVLLRARCESQEVWSPQGLVEALARIERRGSHGVLLKAPDVPEVVAAVDRLATAGIPTVTLVTDLSGSRRIGYAGLDNEAAGETAAWLLGRWLAPLRRAAVLVSASSVRFRGEEARLIAFRRALQRDAPRIRQVEVSEGRGVSERTARLVERHLAAHPELVAVYSAGGANAAILDAFARAGRRCRAFIGHDLDRDNLQLLRERRIDAVLHHDLRLDMRRACLLLMAAHGITLAEAVPGLSPVQVITPCNLP</sequence>
<dbReference type="SUPFAM" id="SSF47413">
    <property type="entry name" value="lambda repressor-like DNA-binding domains"/>
    <property type="match status" value="1"/>
</dbReference>
<proteinExistence type="predicted"/>
<dbReference type="InterPro" id="IPR028082">
    <property type="entry name" value="Peripla_BP_I"/>
</dbReference>
<dbReference type="Gene3D" id="3.40.50.2300">
    <property type="match status" value="2"/>
</dbReference>
<evidence type="ECO:0000313" key="6">
    <source>
        <dbReference type="Proteomes" id="UP001368500"/>
    </source>
</evidence>
<accession>A0ABU9BB12</accession>
<evidence type="ECO:0000256" key="3">
    <source>
        <dbReference type="ARBA" id="ARBA00023163"/>
    </source>
</evidence>
<dbReference type="Proteomes" id="UP001368500">
    <property type="component" value="Unassembled WGS sequence"/>
</dbReference>
<feature type="domain" description="HTH lacI-type" evidence="4">
    <location>
        <begin position="8"/>
        <end position="46"/>
    </location>
</feature>
<name>A0ABU9BB12_9BURK</name>
<evidence type="ECO:0000313" key="5">
    <source>
        <dbReference type="EMBL" id="MEK8026961.1"/>
    </source>
</evidence>
<protein>
    <submittedName>
        <fullName evidence="5">LacI family DNA-binding transcriptional regulator</fullName>
    </submittedName>
</protein>
<evidence type="ECO:0000256" key="1">
    <source>
        <dbReference type="ARBA" id="ARBA00023015"/>
    </source>
</evidence>
<dbReference type="InterPro" id="IPR025997">
    <property type="entry name" value="SBP_2_dom"/>
</dbReference>
<dbReference type="PANTHER" id="PTHR30146">
    <property type="entry name" value="LACI-RELATED TRANSCRIPTIONAL REPRESSOR"/>
    <property type="match status" value="1"/>
</dbReference>
<dbReference type="CDD" id="cd01392">
    <property type="entry name" value="HTH_LacI"/>
    <property type="match status" value="1"/>
</dbReference>
<dbReference type="Pfam" id="PF13407">
    <property type="entry name" value="Peripla_BP_4"/>
    <property type="match status" value="1"/>
</dbReference>
<dbReference type="SUPFAM" id="SSF53822">
    <property type="entry name" value="Periplasmic binding protein-like I"/>
    <property type="match status" value="1"/>
</dbReference>
<organism evidence="5 6">
    <name type="scientific">Pseudaquabacterium rugosum</name>
    <dbReference type="NCBI Taxonomy" id="2984194"/>
    <lineage>
        <taxon>Bacteria</taxon>
        <taxon>Pseudomonadati</taxon>
        <taxon>Pseudomonadota</taxon>
        <taxon>Betaproteobacteria</taxon>
        <taxon>Burkholderiales</taxon>
        <taxon>Sphaerotilaceae</taxon>
        <taxon>Pseudaquabacterium</taxon>
    </lineage>
</organism>
<comment type="caution">
    <text evidence="5">The sequence shown here is derived from an EMBL/GenBank/DDBJ whole genome shotgun (WGS) entry which is preliminary data.</text>
</comment>
<dbReference type="Pfam" id="PF00356">
    <property type="entry name" value="LacI"/>
    <property type="match status" value="1"/>
</dbReference>
<dbReference type="PROSITE" id="PS50932">
    <property type="entry name" value="HTH_LACI_2"/>
    <property type="match status" value="1"/>
</dbReference>
<evidence type="ECO:0000259" key="4">
    <source>
        <dbReference type="PROSITE" id="PS50932"/>
    </source>
</evidence>
<dbReference type="SMART" id="SM00354">
    <property type="entry name" value="HTH_LACI"/>
    <property type="match status" value="1"/>
</dbReference>
<gene>
    <name evidence="5" type="ORF">AACH11_13400</name>
</gene>
<dbReference type="PANTHER" id="PTHR30146:SF152">
    <property type="entry name" value="TRANSCRIPTIONAL REGULATORY PROTEIN"/>
    <property type="match status" value="1"/>
</dbReference>
<dbReference type="RefSeq" id="WP_341374744.1">
    <property type="nucleotide sequence ID" value="NZ_JBBUTF010000011.1"/>
</dbReference>
<dbReference type="EMBL" id="JBBUTF010000011">
    <property type="protein sequence ID" value="MEK8026961.1"/>
    <property type="molecule type" value="Genomic_DNA"/>
</dbReference>